<evidence type="ECO:0000313" key="1">
    <source>
        <dbReference type="EMBL" id="KAK9515379.1"/>
    </source>
</evidence>
<gene>
    <name evidence="1" type="ORF">VZT92_026031</name>
</gene>
<proteinExistence type="predicted"/>
<dbReference type="EMBL" id="JBCEZU010000586">
    <property type="protein sequence ID" value="KAK9515379.1"/>
    <property type="molecule type" value="Genomic_DNA"/>
</dbReference>
<keyword evidence="2" id="KW-1185">Reference proteome</keyword>
<protein>
    <submittedName>
        <fullName evidence="1">Uncharacterized protein</fullName>
    </submittedName>
</protein>
<evidence type="ECO:0000313" key="2">
    <source>
        <dbReference type="Proteomes" id="UP001488805"/>
    </source>
</evidence>
<accession>A0AAW1E177</accession>
<sequence>MSLLLDHCCRKRYLGLNHSLSCLDCGLGYKLDWDLVMGMSLTLSLLGKDLSWDNSRHLNRDVRSLNGHGDLVL</sequence>
<reference evidence="1 2" key="1">
    <citation type="journal article" date="2024" name="Genome Biol. Evol.">
        <title>Chromosome-level genome assembly of the viviparous eelpout Zoarces viviparus.</title>
        <authorList>
            <person name="Fuhrmann N."/>
            <person name="Brasseur M.V."/>
            <person name="Bakowski C.E."/>
            <person name="Podsiadlowski L."/>
            <person name="Prost S."/>
            <person name="Krehenwinkel H."/>
            <person name="Mayer C."/>
        </authorList>
    </citation>
    <scope>NUCLEOTIDE SEQUENCE [LARGE SCALE GENOMIC DNA]</scope>
    <source>
        <strain evidence="1">NO-MEL_2022_Ind0_liver</strain>
    </source>
</reference>
<dbReference type="Proteomes" id="UP001488805">
    <property type="component" value="Unassembled WGS sequence"/>
</dbReference>
<organism evidence="1 2">
    <name type="scientific">Zoarces viviparus</name>
    <name type="common">Viviparous eelpout</name>
    <name type="synonym">Blennius viviparus</name>
    <dbReference type="NCBI Taxonomy" id="48416"/>
    <lineage>
        <taxon>Eukaryota</taxon>
        <taxon>Metazoa</taxon>
        <taxon>Chordata</taxon>
        <taxon>Craniata</taxon>
        <taxon>Vertebrata</taxon>
        <taxon>Euteleostomi</taxon>
        <taxon>Actinopterygii</taxon>
        <taxon>Neopterygii</taxon>
        <taxon>Teleostei</taxon>
        <taxon>Neoteleostei</taxon>
        <taxon>Acanthomorphata</taxon>
        <taxon>Eupercaria</taxon>
        <taxon>Perciformes</taxon>
        <taxon>Cottioidei</taxon>
        <taxon>Zoarcales</taxon>
        <taxon>Zoarcidae</taxon>
        <taxon>Zoarcinae</taxon>
        <taxon>Zoarces</taxon>
    </lineage>
</organism>
<name>A0AAW1E177_ZOAVI</name>
<dbReference type="AlphaFoldDB" id="A0AAW1E177"/>
<comment type="caution">
    <text evidence="1">The sequence shown here is derived from an EMBL/GenBank/DDBJ whole genome shotgun (WGS) entry which is preliminary data.</text>
</comment>